<dbReference type="PANTHER" id="PTHR43130">
    <property type="entry name" value="ARAC-FAMILY TRANSCRIPTIONAL REGULATOR"/>
    <property type="match status" value="1"/>
</dbReference>
<keyword evidence="3" id="KW-1185">Reference proteome</keyword>
<name>A0A3M8DNG8_9BACL</name>
<sequence>MGTTIALVVFDDFTDLDLFLPWDLLNRVRLVGGRDDWQVKIVGTEATHVSQAGLRIPTTGFVEEAVDADAVLFTSGPRVPALIEDGRYMNRFSLSPERQLIGSMCSGALFLAKLGLLTGMEATTYPTRRKLLASMGAKVVDRGFVENGNVATAAGCLAGQDLSAWIIRTLADQAMVDSVIDSVLPVEQMVITK</sequence>
<dbReference type="PANTHER" id="PTHR43130:SF2">
    <property type="entry name" value="DJ-1_PFPI DOMAIN-CONTAINING PROTEIN"/>
    <property type="match status" value="1"/>
</dbReference>
<protein>
    <submittedName>
        <fullName evidence="2">Thiamine biosynthesis protein ThiJ</fullName>
    </submittedName>
</protein>
<dbReference type="Pfam" id="PF01965">
    <property type="entry name" value="DJ-1_PfpI"/>
    <property type="match status" value="1"/>
</dbReference>
<dbReference type="AlphaFoldDB" id="A0A3M8DNG8"/>
<evidence type="ECO:0000313" key="2">
    <source>
        <dbReference type="EMBL" id="RNB89554.1"/>
    </source>
</evidence>
<feature type="domain" description="DJ-1/PfpI" evidence="1">
    <location>
        <begin position="4"/>
        <end position="163"/>
    </location>
</feature>
<gene>
    <name evidence="2" type="ORF">EDM56_10200</name>
</gene>
<comment type="caution">
    <text evidence="2">The sequence shown here is derived from an EMBL/GenBank/DDBJ whole genome shotgun (WGS) entry which is preliminary data.</text>
</comment>
<evidence type="ECO:0000259" key="1">
    <source>
        <dbReference type="Pfam" id="PF01965"/>
    </source>
</evidence>
<dbReference type="EMBL" id="RHHQ01000008">
    <property type="protein sequence ID" value="RNB89554.1"/>
    <property type="molecule type" value="Genomic_DNA"/>
</dbReference>
<dbReference type="Gene3D" id="3.40.50.880">
    <property type="match status" value="1"/>
</dbReference>
<dbReference type="SUPFAM" id="SSF52317">
    <property type="entry name" value="Class I glutamine amidotransferase-like"/>
    <property type="match status" value="1"/>
</dbReference>
<dbReference type="Proteomes" id="UP000271031">
    <property type="component" value="Unassembled WGS sequence"/>
</dbReference>
<organism evidence="2 3">
    <name type="scientific">Brevibacillus fluminis</name>
    <dbReference type="NCBI Taxonomy" id="511487"/>
    <lineage>
        <taxon>Bacteria</taxon>
        <taxon>Bacillati</taxon>
        <taxon>Bacillota</taxon>
        <taxon>Bacilli</taxon>
        <taxon>Bacillales</taxon>
        <taxon>Paenibacillaceae</taxon>
        <taxon>Brevibacillus</taxon>
    </lineage>
</organism>
<dbReference type="OrthoDB" id="9803764at2"/>
<dbReference type="RefSeq" id="WP_122917810.1">
    <property type="nucleotide sequence ID" value="NZ_RHHQ01000008.1"/>
</dbReference>
<dbReference type="InterPro" id="IPR052158">
    <property type="entry name" value="INH-QAR"/>
</dbReference>
<evidence type="ECO:0000313" key="3">
    <source>
        <dbReference type="Proteomes" id="UP000271031"/>
    </source>
</evidence>
<dbReference type="InterPro" id="IPR002818">
    <property type="entry name" value="DJ-1/PfpI"/>
</dbReference>
<dbReference type="InterPro" id="IPR029062">
    <property type="entry name" value="Class_I_gatase-like"/>
</dbReference>
<accession>A0A3M8DNG8</accession>
<dbReference type="GO" id="GO:0006355">
    <property type="term" value="P:regulation of DNA-templated transcription"/>
    <property type="evidence" value="ECO:0007669"/>
    <property type="project" value="TreeGrafter"/>
</dbReference>
<reference evidence="2 3" key="1">
    <citation type="submission" date="2018-10" db="EMBL/GenBank/DDBJ databases">
        <title>Phylogenomics of Brevibacillus.</title>
        <authorList>
            <person name="Dunlap C."/>
        </authorList>
    </citation>
    <scope>NUCLEOTIDE SEQUENCE [LARGE SCALE GENOMIC DNA]</scope>
    <source>
        <strain evidence="2 3">JCM 15716</strain>
    </source>
</reference>
<proteinExistence type="predicted"/>